<reference evidence="3 4" key="1">
    <citation type="submission" date="2020-02" db="EMBL/GenBank/DDBJ databases">
        <title>Whole-genome analyses of novel actinobacteria.</title>
        <authorList>
            <person name="Sahin N."/>
            <person name="Tatar D."/>
        </authorList>
    </citation>
    <scope>NUCLEOTIDE SEQUENCE [LARGE SCALE GENOMIC DNA]</scope>
    <source>
        <strain evidence="3 4">SB3404</strain>
    </source>
</reference>
<evidence type="ECO:0000313" key="4">
    <source>
        <dbReference type="Proteomes" id="UP000477722"/>
    </source>
</evidence>
<comment type="caution">
    <text evidence="3">The sequence shown here is derived from an EMBL/GenBank/DDBJ whole genome shotgun (WGS) entry which is preliminary data.</text>
</comment>
<feature type="compositionally biased region" description="Basic and acidic residues" evidence="1">
    <location>
        <begin position="10"/>
        <end position="19"/>
    </location>
</feature>
<dbReference type="Gene3D" id="1.10.260.40">
    <property type="entry name" value="lambda repressor-like DNA-binding domains"/>
    <property type="match status" value="1"/>
</dbReference>
<dbReference type="PROSITE" id="PS50943">
    <property type="entry name" value="HTH_CROC1"/>
    <property type="match status" value="1"/>
</dbReference>
<feature type="domain" description="HTH cro/C1-type" evidence="2">
    <location>
        <begin position="28"/>
        <end position="79"/>
    </location>
</feature>
<dbReference type="SMART" id="SM00530">
    <property type="entry name" value="HTH_XRE"/>
    <property type="match status" value="1"/>
</dbReference>
<dbReference type="AlphaFoldDB" id="A0A6G4WQP7"/>
<dbReference type="Proteomes" id="UP000477722">
    <property type="component" value="Unassembled WGS sequence"/>
</dbReference>
<dbReference type="SUPFAM" id="SSF47413">
    <property type="entry name" value="lambda repressor-like DNA-binding domains"/>
    <property type="match status" value="1"/>
</dbReference>
<organism evidence="3 4">
    <name type="scientific">Streptomyces boncukensis</name>
    <dbReference type="NCBI Taxonomy" id="2711219"/>
    <lineage>
        <taxon>Bacteria</taxon>
        <taxon>Bacillati</taxon>
        <taxon>Actinomycetota</taxon>
        <taxon>Actinomycetes</taxon>
        <taxon>Kitasatosporales</taxon>
        <taxon>Streptomycetaceae</taxon>
        <taxon>Streptomyces</taxon>
    </lineage>
</organism>
<dbReference type="CDD" id="cd00093">
    <property type="entry name" value="HTH_XRE"/>
    <property type="match status" value="1"/>
</dbReference>
<accession>A0A6G4WQP7</accession>
<dbReference type="PANTHER" id="PTHR35010">
    <property type="entry name" value="BLL4672 PROTEIN-RELATED"/>
    <property type="match status" value="1"/>
</dbReference>
<dbReference type="Gene3D" id="3.30.450.180">
    <property type="match status" value="1"/>
</dbReference>
<dbReference type="GO" id="GO:0003677">
    <property type="term" value="F:DNA binding"/>
    <property type="evidence" value="ECO:0007669"/>
    <property type="project" value="InterPro"/>
</dbReference>
<evidence type="ECO:0000259" key="2">
    <source>
        <dbReference type="PROSITE" id="PS50943"/>
    </source>
</evidence>
<dbReference type="EMBL" id="JAAKZZ010000024">
    <property type="protein sequence ID" value="NGO67586.1"/>
    <property type="molecule type" value="Genomic_DNA"/>
</dbReference>
<keyword evidence="4" id="KW-1185">Reference proteome</keyword>
<dbReference type="Pfam" id="PF13560">
    <property type="entry name" value="HTH_31"/>
    <property type="match status" value="1"/>
</dbReference>
<evidence type="ECO:0000313" key="3">
    <source>
        <dbReference type="EMBL" id="NGO67586.1"/>
    </source>
</evidence>
<gene>
    <name evidence="3" type="ORF">G5C65_04280</name>
</gene>
<dbReference type="Pfam" id="PF17765">
    <property type="entry name" value="MLTR_LBD"/>
    <property type="match status" value="1"/>
</dbReference>
<dbReference type="InterPro" id="IPR001387">
    <property type="entry name" value="Cro/C1-type_HTH"/>
</dbReference>
<dbReference type="InterPro" id="IPR041413">
    <property type="entry name" value="MLTR_LBD"/>
</dbReference>
<name>A0A6G4WQP7_9ACTN</name>
<dbReference type="PANTHER" id="PTHR35010:SF2">
    <property type="entry name" value="BLL4672 PROTEIN"/>
    <property type="match status" value="1"/>
</dbReference>
<feature type="region of interest" description="Disordered" evidence="1">
    <location>
        <begin position="1"/>
        <end position="33"/>
    </location>
</feature>
<evidence type="ECO:0000256" key="1">
    <source>
        <dbReference type="SAM" id="MobiDB-lite"/>
    </source>
</evidence>
<sequence length="279" mass="29905">MGSALRHWRDRTAPRDPPHGRAGTARGRRAPGLRREELAALAGVSVDYVTRLEQGRTAAPSVAVLAALARALGLSPVEHDHLFRLARQAPPAPQRMPGGPWGEVRRLIDRLPDTPAGVYDPAWTLVTWNPLFAALMGDPAPLPDRERNVPWQHFALGGGGRVRHTPEQTARFEEAVVGDLRTATGRYPADPRLDALVADLRAASGRFAALWDGHAVGTHARDTKTVRHPHAGTLALDCDVLAAPGADGRQGARVVLLTPQPGSPAEAALRALARGFRTP</sequence>
<protein>
    <submittedName>
        <fullName evidence="3">Helix-turn-helix transcriptional regulator</fullName>
    </submittedName>
</protein>
<proteinExistence type="predicted"/>
<dbReference type="InterPro" id="IPR010982">
    <property type="entry name" value="Lambda_DNA-bd_dom_sf"/>
</dbReference>